<dbReference type="GO" id="GO:0016024">
    <property type="term" value="P:CDP-diacylglycerol biosynthetic process"/>
    <property type="evidence" value="ECO:0007669"/>
    <property type="project" value="UniProtKB-UniPathway"/>
</dbReference>
<dbReference type="InterPro" id="IPR000374">
    <property type="entry name" value="PC_trans"/>
</dbReference>
<evidence type="ECO:0000256" key="13">
    <source>
        <dbReference type="ARBA" id="ARBA00022989"/>
    </source>
</evidence>
<evidence type="ECO:0000256" key="9">
    <source>
        <dbReference type="ARBA" id="ARBA00022516"/>
    </source>
</evidence>
<dbReference type="PROSITE" id="PS51257">
    <property type="entry name" value="PROKAR_LIPOPROTEIN"/>
    <property type="match status" value="1"/>
</dbReference>
<accession>A0A3D3FWS5</accession>
<dbReference type="GO" id="GO:0005886">
    <property type="term" value="C:plasma membrane"/>
    <property type="evidence" value="ECO:0007669"/>
    <property type="project" value="UniProtKB-SubCell"/>
</dbReference>
<name>A0A3D3FWS5_ACIRA</name>
<reference evidence="19 20" key="1">
    <citation type="journal article" date="2018" name="Nat. Biotechnol.">
        <title>A standardized bacterial taxonomy based on genome phylogeny substantially revises the tree of life.</title>
        <authorList>
            <person name="Parks D.H."/>
            <person name="Chuvochina M."/>
            <person name="Waite D.W."/>
            <person name="Rinke C."/>
            <person name="Skarshewski A."/>
            <person name="Chaumeil P.A."/>
            <person name="Hugenholtz P."/>
        </authorList>
    </citation>
    <scope>NUCLEOTIDE SEQUENCE [LARGE SCALE GENOMIC DNA]</scope>
    <source>
        <strain evidence="19">UBA10045</strain>
    </source>
</reference>
<keyword evidence="13" id="KW-1133">Transmembrane helix</keyword>
<evidence type="ECO:0000256" key="18">
    <source>
        <dbReference type="RuleBase" id="RU003938"/>
    </source>
</evidence>
<keyword evidence="10 18" id="KW-0808">Transferase</keyword>
<evidence type="ECO:0000256" key="1">
    <source>
        <dbReference type="ARBA" id="ARBA00001698"/>
    </source>
</evidence>
<dbReference type="GeneID" id="56305574"/>
<evidence type="ECO:0000256" key="17">
    <source>
        <dbReference type="ARBA" id="ARBA00023264"/>
    </source>
</evidence>
<keyword evidence="17" id="KW-1208">Phospholipid metabolism</keyword>
<gene>
    <name evidence="19" type="ORF">DIC32_00030</name>
</gene>
<keyword evidence="9" id="KW-0444">Lipid biosynthesis</keyword>
<keyword evidence="12 18" id="KW-0548">Nucleotidyltransferase</keyword>
<protein>
    <recommendedName>
        <fullName evidence="7 18">Phosphatidate cytidylyltransferase</fullName>
        <ecNumber evidence="6 18">2.7.7.41</ecNumber>
    </recommendedName>
</protein>
<evidence type="ECO:0000256" key="3">
    <source>
        <dbReference type="ARBA" id="ARBA00005119"/>
    </source>
</evidence>
<dbReference type="PROSITE" id="PS01315">
    <property type="entry name" value="CDS"/>
    <property type="match status" value="1"/>
</dbReference>
<comment type="similarity">
    <text evidence="5 18">Belongs to the CDS family.</text>
</comment>
<comment type="pathway">
    <text evidence="4">Lipid metabolism.</text>
</comment>
<evidence type="ECO:0000256" key="16">
    <source>
        <dbReference type="ARBA" id="ARBA00023209"/>
    </source>
</evidence>
<dbReference type="KEGG" id="arj:DOM24_05685"/>
<comment type="pathway">
    <text evidence="3 18">Phospholipid metabolism; CDP-diacylglycerol biosynthesis; CDP-diacylglycerol from sn-glycerol 3-phosphate: step 3/3.</text>
</comment>
<evidence type="ECO:0000256" key="15">
    <source>
        <dbReference type="ARBA" id="ARBA00023136"/>
    </source>
</evidence>
<evidence type="ECO:0000256" key="14">
    <source>
        <dbReference type="ARBA" id="ARBA00023098"/>
    </source>
</evidence>
<sequence>MLERIITALVLVAVVLSCMFATQSDYPMLGLMVLAAGVAGYEWFKLMPRTTKYVIKPIAWSYGVLSAAISALVLYLNDIALLLWAASILTWIFSIYWVKSYPEYDNWYNATLKGIGIILICAAVTAIFAVWHSSPWWLMYLFLLVWGADSGAYFVGRKFGRKKLAPSVSPNKSVEGLYGGVSVAAIIIVVVAWIYLDLTLIQYLLFIILSVATVLGSVLGDLFESMIKRRAGIKDSGRVLPGHGGVLDRIDSLLAAAPIFAAGMYLLKLIGVDL</sequence>
<comment type="catalytic activity">
    <reaction evidence="1 18">
        <text>a 1,2-diacyl-sn-glycero-3-phosphate + CTP + H(+) = a CDP-1,2-diacyl-sn-glycerol + diphosphate</text>
        <dbReference type="Rhea" id="RHEA:16229"/>
        <dbReference type="ChEBI" id="CHEBI:15378"/>
        <dbReference type="ChEBI" id="CHEBI:33019"/>
        <dbReference type="ChEBI" id="CHEBI:37563"/>
        <dbReference type="ChEBI" id="CHEBI:58332"/>
        <dbReference type="ChEBI" id="CHEBI:58608"/>
        <dbReference type="EC" id="2.7.7.41"/>
    </reaction>
</comment>
<dbReference type="Proteomes" id="UP000262257">
    <property type="component" value="Unassembled WGS sequence"/>
</dbReference>
<dbReference type="GO" id="GO:0004605">
    <property type="term" value="F:phosphatidate cytidylyltransferase activity"/>
    <property type="evidence" value="ECO:0007669"/>
    <property type="project" value="UniProtKB-EC"/>
</dbReference>
<dbReference type="Pfam" id="PF01148">
    <property type="entry name" value="CTP_transf_1"/>
    <property type="match status" value="1"/>
</dbReference>
<evidence type="ECO:0000256" key="5">
    <source>
        <dbReference type="ARBA" id="ARBA00010185"/>
    </source>
</evidence>
<keyword evidence="16" id="KW-0594">Phospholipid biosynthesis</keyword>
<dbReference type="RefSeq" id="WP_005014616.1">
    <property type="nucleotide sequence ID" value="NZ_BKHE01000008.1"/>
</dbReference>
<organism evidence="19 20">
    <name type="scientific">Acinetobacter radioresistens</name>
    <dbReference type="NCBI Taxonomy" id="40216"/>
    <lineage>
        <taxon>Bacteria</taxon>
        <taxon>Pseudomonadati</taxon>
        <taxon>Pseudomonadota</taxon>
        <taxon>Gammaproteobacteria</taxon>
        <taxon>Moraxellales</taxon>
        <taxon>Moraxellaceae</taxon>
        <taxon>Acinetobacter</taxon>
    </lineage>
</organism>
<evidence type="ECO:0000313" key="19">
    <source>
        <dbReference type="EMBL" id="HCM30259.1"/>
    </source>
</evidence>
<evidence type="ECO:0000256" key="10">
    <source>
        <dbReference type="ARBA" id="ARBA00022679"/>
    </source>
</evidence>
<dbReference type="EC" id="2.7.7.41" evidence="6 18"/>
<comment type="caution">
    <text evidence="19">The sequence shown here is derived from an EMBL/GenBank/DDBJ whole genome shotgun (WGS) entry which is preliminary data.</text>
</comment>
<evidence type="ECO:0000256" key="6">
    <source>
        <dbReference type="ARBA" id="ARBA00012487"/>
    </source>
</evidence>
<dbReference type="PANTHER" id="PTHR46382">
    <property type="entry name" value="PHOSPHATIDATE CYTIDYLYLTRANSFERASE"/>
    <property type="match status" value="1"/>
</dbReference>
<evidence type="ECO:0000256" key="11">
    <source>
        <dbReference type="ARBA" id="ARBA00022692"/>
    </source>
</evidence>
<keyword evidence="15" id="KW-0472">Membrane</keyword>
<keyword evidence="11 18" id="KW-0812">Transmembrane</keyword>
<dbReference type="EMBL" id="DPXL01000001">
    <property type="protein sequence ID" value="HCM30259.1"/>
    <property type="molecule type" value="Genomic_DNA"/>
</dbReference>
<dbReference type="PANTHER" id="PTHR46382:SF1">
    <property type="entry name" value="PHOSPHATIDATE CYTIDYLYLTRANSFERASE"/>
    <property type="match status" value="1"/>
</dbReference>
<evidence type="ECO:0000256" key="12">
    <source>
        <dbReference type="ARBA" id="ARBA00022695"/>
    </source>
</evidence>
<dbReference type="AlphaFoldDB" id="A0A3D3FWS5"/>
<comment type="subcellular location">
    <subcellularLocation>
        <location evidence="2">Cell membrane</location>
        <topology evidence="2">Multi-pass membrane protein</topology>
    </subcellularLocation>
</comment>
<evidence type="ECO:0000256" key="7">
    <source>
        <dbReference type="ARBA" id="ARBA00019373"/>
    </source>
</evidence>
<evidence type="ECO:0000256" key="2">
    <source>
        <dbReference type="ARBA" id="ARBA00004651"/>
    </source>
</evidence>
<keyword evidence="8" id="KW-1003">Cell membrane</keyword>
<evidence type="ECO:0000256" key="8">
    <source>
        <dbReference type="ARBA" id="ARBA00022475"/>
    </source>
</evidence>
<proteinExistence type="inferred from homology"/>
<dbReference type="UniPathway" id="UPA00557">
    <property type="reaction ID" value="UER00614"/>
</dbReference>
<keyword evidence="14" id="KW-0443">Lipid metabolism</keyword>
<evidence type="ECO:0000256" key="4">
    <source>
        <dbReference type="ARBA" id="ARBA00005189"/>
    </source>
</evidence>
<evidence type="ECO:0000313" key="20">
    <source>
        <dbReference type="Proteomes" id="UP000262257"/>
    </source>
</evidence>